<dbReference type="PANTHER" id="PTHR21666">
    <property type="entry name" value="PEPTIDASE-RELATED"/>
    <property type="match status" value="1"/>
</dbReference>
<dbReference type="CDD" id="cd12797">
    <property type="entry name" value="M23_peptidase"/>
    <property type="match status" value="1"/>
</dbReference>
<accession>A0ABW5BPD2</accession>
<sequence>MKSSRTNLAITKPPFLPGFIGMRPDYLNELLRTSILKIRTQVALLLFLPIVCLSSLTFAQNTKQEIQTLEQKAAQGTKEAEKLSKTSTRLGKELSGLRGQLIVAARKIQDYESDLTAIEDTLISLEEEAEAKTIRLTSDRERLSQTLSAIQRIALLPPEALAAAPGSPLDTIRSAMLLKVAVPEIETRVENLRSDLAELAELKSRIEYERTALLSSQKNLKREKDGLNILIKRKQTLQSQTASSQKSVGARVKKLAQQARNMKDLVKKLEAERKKLALAAPIPKSKPTPPSTTSIPNPPATKIESSPQPTTQLAVIPDPSQIRDFPSRQKRVLLYPARGRVISKYGQKKGTNVSFDKGLVIATRPSAQVIAPFDGRVAYAGDFRGYGRILIIEHSGRYHTLLAGVERIDVAEGQWVLAGEPVARMGDHKLEHEEIYFELRRSGQPINPAPWILTETKTLNINKVNG</sequence>
<gene>
    <name evidence="10" type="ORF">ACFSKO_13985</name>
</gene>
<keyword evidence="6" id="KW-0482">Metalloprotease</keyword>
<evidence type="ECO:0000256" key="3">
    <source>
        <dbReference type="ARBA" id="ARBA00022723"/>
    </source>
</evidence>
<evidence type="ECO:0000256" key="6">
    <source>
        <dbReference type="ARBA" id="ARBA00023049"/>
    </source>
</evidence>
<comment type="cofactor">
    <cofactor evidence="1">
        <name>Zn(2+)</name>
        <dbReference type="ChEBI" id="CHEBI:29105"/>
    </cofactor>
</comment>
<protein>
    <submittedName>
        <fullName evidence="10">Murein hydrolase activator EnvC family protein</fullName>
    </submittedName>
</protein>
<feature type="region of interest" description="Disordered" evidence="8">
    <location>
        <begin position="278"/>
        <end position="314"/>
    </location>
</feature>
<feature type="compositionally biased region" description="Polar residues" evidence="8">
    <location>
        <begin position="303"/>
        <end position="313"/>
    </location>
</feature>
<comment type="caution">
    <text evidence="10">The sequence shown here is derived from an EMBL/GenBank/DDBJ whole genome shotgun (WGS) entry which is preliminary data.</text>
</comment>
<feature type="coiled-coil region" evidence="7">
    <location>
        <begin position="59"/>
        <end position="135"/>
    </location>
</feature>
<evidence type="ECO:0000256" key="4">
    <source>
        <dbReference type="ARBA" id="ARBA00022801"/>
    </source>
</evidence>
<dbReference type="GO" id="GO:0016787">
    <property type="term" value="F:hydrolase activity"/>
    <property type="evidence" value="ECO:0007669"/>
    <property type="project" value="UniProtKB-KW"/>
</dbReference>
<keyword evidence="3" id="KW-0479">Metal-binding</keyword>
<dbReference type="EMBL" id="JBHUII010000007">
    <property type="protein sequence ID" value="MFD2206736.1"/>
    <property type="molecule type" value="Genomic_DNA"/>
</dbReference>
<reference evidence="11" key="1">
    <citation type="journal article" date="2019" name="Int. J. Syst. Evol. Microbiol.">
        <title>The Global Catalogue of Microorganisms (GCM) 10K type strain sequencing project: providing services to taxonomists for standard genome sequencing and annotation.</title>
        <authorList>
            <consortium name="The Broad Institute Genomics Platform"/>
            <consortium name="The Broad Institute Genome Sequencing Center for Infectious Disease"/>
            <person name="Wu L."/>
            <person name="Ma J."/>
        </authorList>
    </citation>
    <scope>NUCLEOTIDE SEQUENCE [LARGE SCALE GENOMIC DNA]</scope>
    <source>
        <strain evidence="11">CGMCC 4.7192</strain>
    </source>
</reference>
<evidence type="ECO:0000256" key="1">
    <source>
        <dbReference type="ARBA" id="ARBA00001947"/>
    </source>
</evidence>
<dbReference type="InterPro" id="IPR011055">
    <property type="entry name" value="Dup_hybrid_motif"/>
</dbReference>
<evidence type="ECO:0000256" key="8">
    <source>
        <dbReference type="SAM" id="MobiDB-lite"/>
    </source>
</evidence>
<keyword evidence="11" id="KW-1185">Reference proteome</keyword>
<evidence type="ECO:0000313" key="11">
    <source>
        <dbReference type="Proteomes" id="UP001597294"/>
    </source>
</evidence>
<dbReference type="Gene3D" id="2.70.70.10">
    <property type="entry name" value="Glucose Permease (Domain IIA)"/>
    <property type="match status" value="1"/>
</dbReference>
<evidence type="ECO:0000256" key="2">
    <source>
        <dbReference type="ARBA" id="ARBA00022670"/>
    </source>
</evidence>
<evidence type="ECO:0000313" key="10">
    <source>
        <dbReference type="EMBL" id="MFD2206736.1"/>
    </source>
</evidence>
<evidence type="ECO:0000256" key="7">
    <source>
        <dbReference type="SAM" id="Coils"/>
    </source>
</evidence>
<keyword evidence="2" id="KW-0645">Protease</keyword>
<keyword evidence="7" id="KW-0175">Coiled coil</keyword>
<evidence type="ECO:0000259" key="9">
    <source>
        <dbReference type="Pfam" id="PF01551"/>
    </source>
</evidence>
<name>A0ABW5BPD2_9PROT</name>
<dbReference type="PANTHER" id="PTHR21666:SF288">
    <property type="entry name" value="CELL DIVISION PROTEIN YTFB"/>
    <property type="match status" value="1"/>
</dbReference>
<feature type="coiled-coil region" evidence="7">
    <location>
        <begin position="182"/>
        <end position="209"/>
    </location>
</feature>
<feature type="domain" description="M23ase beta-sheet core" evidence="9">
    <location>
        <begin position="355"/>
        <end position="448"/>
    </location>
</feature>
<dbReference type="SUPFAM" id="SSF51261">
    <property type="entry name" value="Duplicated hybrid motif"/>
    <property type="match status" value="1"/>
</dbReference>
<keyword evidence="4 10" id="KW-0378">Hydrolase</keyword>
<evidence type="ECO:0000256" key="5">
    <source>
        <dbReference type="ARBA" id="ARBA00022833"/>
    </source>
</evidence>
<dbReference type="Proteomes" id="UP001597294">
    <property type="component" value="Unassembled WGS sequence"/>
</dbReference>
<dbReference type="InterPro" id="IPR050570">
    <property type="entry name" value="Cell_wall_metabolism_enzyme"/>
</dbReference>
<dbReference type="RefSeq" id="WP_380252661.1">
    <property type="nucleotide sequence ID" value="NZ_JBHUII010000007.1"/>
</dbReference>
<dbReference type="Pfam" id="PF01551">
    <property type="entry name" value="Peptidase_M23"/>
    <property type="match status" value="1"/>
</dbReference>
<organism evidence="10 11">
    <name type="scientific">Kiloniella antarctica</name>
    <dbReference type="NCBI Taxonomy" id="1550907"/>
    <lineage>
        <taxon>Bacteria</taxon>
        <taxon>Pseudomonadati</taxon>
        <taxon>Pseudomonadota</taxon>
        <taxon>Alphaproteobacteria</taxon>
        <taxon>Rhodospirillales</taxon>
        <taxon>Kiloniellaceae</taxon>
        <taxon>Kiloniella</taxon>
    </lineage>
</organism>
<dbReference type="InterPro" id="IPR016047">
    <property type="entry name" value="M23ase_b-sheet_dom"/>
</dbReference>
<keyword evidence="5" id="KW-0862">Zinc</keyword>
<proteinExistence type="predicted"/>